<dbReference type="InterPro" id="IPR015424">
    <property type="entry name" value="PyrdxlP-dep_Trfase"/>
</dbReference>
<evidence type="ECO:0000256" key="2">
    <source>
        <dbReference type="ARBA" id="ARBA00022898"/>
    </source>
</evidence>
<dbReference type="PANTHER" id="PTHR43094">
    <property type="entry name" value="AMINOTRANSFERASE"/>
    <property type="match status" value="1"/>
</dbReference>
<proteinExistence type="inferred from homology"/>
<dbReference type="InterPro" id="IPR015422">
    <property type="entry name" value="PyrdxlP-dep_Trfase_small"/>
</dbReference>
<dbReference type="PANTHER" id="PTHR43094:SF1">
    <property type="entry name" value="AMINOTRANSFERASE CLASS-III"/>
    <property type="match status" value="1"/>
</dbReference>
<dbReference type="GO" id="GO:0030170">
    <property type="term" value="F:pyridoxal phosphate binding"/>
    <property type="evidence" value="ECO:0007669"/>
    <property type="project" value="InterPro"/>
</dbReference>
<dbReference type="Pfam" id="PF00202">
    <property type="entry name" value="Aminotran_3"/>
    <property type="match status" value="1"/>
</dbReference>
<dbReference type="InterPro" id="IPR005814">
    <property type="entry name" value="Aminotrans_3"/>
</dbReference>
<reference evidence="3" key="1">
    <citation type="submission" date="2018-05" db="EMBL/GenBank/DDBJ databases">
        <authorList>
            <person name="Lanie J.A."/>
            <person name="Ng W.-L."/>
            <person name="Kazmierczak K.M."/>
            <person name="Andrzejewski T.M."/>
            <person name="Davidsen T.M."/>
            <person name="Wayne K.J."/>
            <person name="Tettelin H."/>
            <person name="Glass J.I."/>
            <person name="Rusch D."/>
            <person name="Podicherti R."/>
            <person name="Tsui H.-C.T."/>
            <person name="Winkler M.E."/>
        </authorList>
    </citation>
    <scope>NUCLEOTIDE SEQUENCE</scope>
</reference>
<comment type="similarity">
    <text evidence="1">Belongs to the class-III pyridoxal-phosphate-dependent aminotransferase family.</text>
</comment>
<dbReference type="EMBL" id="UINC01058979">
    <property type="protein sequence ID" value="SVB81876.1"/>
    <property type="molecule type" value="Genomic_DNA"/>
</dbReference>
<keyword evidence="2" id="KW-0663">Pyridoxal phosphate</keyword>
<name>A0A382H3I2_9ZZZZ</name>
<dbReference type="InterPro" id="IPR015421">
    <property type="entry name" value="PyrdxlP-dep_Trfase_major"/>
</dbReference>
<dbReference type="GO" id="GO:0008483">
    <property type="term" value="F:transaminase activity"/>
    <property type="evidence" value="ECO:0007669"/>
    <property type="project" value="InterPro"/>
</dbReference>
<dbReference type="AlphaFoldDB" id="A0A382H3I2"/>
<evidence type="ECO:0000256" key="1">
    <source>
        <dbReference type="ARBA" id="ARBA00008954"/>
    </source>
</evidence>
<sequence length="331" mass="38134">MHLGCFVLGFERWDIIDYVNENMKRKPEVAENFITVDKQYNFLRLNDVAWQLAEQLYSMCGYKSIFALSGSDANEGAIKLASAYQKQLGQMQRTKIVTFENSYHGSTFLNYNMGDSLFNDPFYTLKKYDQVIRLKRDFDVNHTNWDEVMCVMVETCSYGQGLAPNSKEFWSKIEQIQQQGVVVILDDIFIGGGKTGSFVGWLNLPVKPDIFTMGKAITGGYYPLSITMYNSKIDKVLPTEFDWEHGFTHNYSLPGILSCLKYIDILHAEMPTEEHSRIVLTAKETFEKAGWKIKKQFGTLFDVTRGKENKFFVIPINATDEYYEVLKQNLI</sequence>
<accession>A0A382H3I2</accession>
<dbReference type="Gene3D" id="3.40.640.10">
    <property type="entry name" value="Type I PLP-dependent aspartate aminotransferase-like (Major domain)"/>
    <property type="match status" value="1"/>
</dbReference>
<evidence type="ECO:0000313" key="3">
    <source>
        <dbReference type="EMBL" id="SVB81876.1"/>
    </source>
</evidence>
<protein>
    <submittedName>
        <fullName evidence="3">Uncharacterized protein</fullName>
    </submittedName>
</protein>
<dbReference type="SUPFAM" id="SSF53383">
    <property type="entry name" value="PLP-dependent transferases"/>
    <property type="match status" value="1"/>
</dbReference>
<organism evidence="3">
    <name type="scientific">marine metagenome</name>
    <dbReference type="NCBI Taxonomy" id="408172"/>
    <lineage>
        <taxon>unclassified sequences</taxon>
        <taxon>metagenomes</taxon>
        <taxon>ecological metagenomes</taxon>
    </lineage>
</organism>
<gene>
    <name evidence="3" type="ORF">METZ01_LOCUS234730</name>
</gene>
<dbReference type="Gene3D" id="3.90.1150.10">
    <property type="entry name" value="Aspartate Aminotransferase, domain 1"/>
    <property type="match status" value="1"/>
</dbReference>